<dbReference type="Proteomes" id="UP000291124">
    <property type="component" value="Chromosome"/>
</dbReference>
<reference evidence="3" key="1">
    <citation type="submission" date="2019-03" db="EMBL/GenBank/DDBJ databases">
        <title>Flavobacterium sp.</title>
        <authorList>
            <person name="Kim H."/>
        </authorList>
    </citation>
    <scope>NUCLEOTIDE SEQUENCE [LARGE SCALE GENOMIC DNA]</scope>
    <source>
        <strain evidence="3">GS13</strain>
    </source>
</reference>
<accession>A0A4V1AGH9</accession>
<gene>
    <name evidence="2" type="ORF">E1750_04545</name>
</gene>
<keyword evidence="3" id="KW-1185">Reference proteome</keyword>
<dbReference type="EMBL" id="CP037933">
    <property type="protein sequence ID" value="QBN18102.1"/>
    <property type="molecule type" value="Genomic_DNA"/>
</dbReference>
<dbReference type="PANTHER" id="PTHR43798">
    <property type="entry name" value="MONOACYLGLYCEROL LIPASE"/>
    <property type="match status" value="1"/>
</dbReference>
<dbReference type="SUPFAM" id="SSF53474">
    <property type="entry name" value="alpha/beta-Hydrolases"/>
    <property type="match status" value="1"/>
</dbReference>
<name>A0A4V1AGH9_9FLAO</name>
<protein>
    <submittedName>
        <fullName evidence="2">Alpha/beta fold hydrolase</fullName>
    </submittedName>
</protein>
<dbReference type="Gene3D" id="3.40.50.1820">
    <property type="entry name" value="alpha/beta hydrolase"/>
    <property type="match status" value="1"/>
</dbReference>
<dbReference type="Pfam" id="PF00561">
    <property type="entry name" value="Abhydrolase_1"/>
    <property type="match status" value="1"/>
</dbReference>
<dbReference type="AlphaFoldDB" id="A0A4V1AGH9"/>
<dbReference type="KEGG" id="fnk:E1750_04545"/>
<organism evidence="2 3">
    <name type="scientific">Flavobacterium nackdongense</name>
    <dbReference type="NCBI Taxonomy" id="2547394"/>
    <lineage>
        <taxon>Bacteria</taxon>
        <taxon>Pseudomonadati</taxon>
        <taxon>Bacteroidota</taxon>
        <taxon>Flavobacteriia</taxon>
        <taxon>Flavobacteriales</taxon>
        <taxon>Flavobacteriaceae</taxon>
        <taxon>Flavobacterium</taxon>
    </lineage>
</organism>
<sequence>MKKTFYFLLTKSIGGYINFLGLVAPKKATQMAHGYFSQPRKGKLSLDALPKTLQAAESETIIHNYDIIQTYIWKGNDTVVLLIHGWESNSSRWKKMLPHLKKSGCTIVAIDGPAQGLSSGKELTIIKYAEFIDIVSKKYQPHYLIGHSMGGKTSLYYQYKYQNPTIKKIVTLGAPSDFKIILKNFTSLLSLNNKVKKSLEKKYTEFLNTHLDQISSQEFASKIAVKGLIVHDIEDKIVLFEEGKKIAKSWKDVEFIETKGLGHKLHDDDLYKKVYEFLFERE</sequence>
<proteinExistence type="predicted"/>
<dbReference type="GO" id="GO:0016020">
    <property type="term" value="C:membrane"/>
    <property type="evidence" value="ECO:0007669"/>
    <property type="project" value="TreeGrafter"/>
</dbReference>
<dbReference type="RefSeq" id="WP_133275631.1">
    <property type="nucleotide sequence ID" value="NZ_CP037933.1"/>
</dbReference>
<dbReference type="PANTHER" id="PTHR43798:SF33">
    <property type="entry name" value="HYDROLASE, PUTATIVE (AFU_ORTHOLOGUE AFUA_2G14860)-RELATED"/>
    <property type="match status" value="1"/>
</dbReference>
<dbReference type="InterPro" id="IPR000073">
    <property type="entry name" value="AB_hydrolase_1"/>
</dbReference>
<evidence type="ECO:0000259" key="1">
    <source>
        <dbReference type="Pfam" id="PF00561"/>
    </source>
</evidence>
<dbReference type="InterPro" id="IPR029058">
    <property type="entry name" value="AB_hydrolase_fold"/>
</dbReference>
<dbReference type="OrthoDB" id="9785847at2"/>
<evidence type="ECO:0000313" key="3">
    <source>
        <dbReference type="Proteomes" id="UP000291124"/>
    </source>
</evidence>
<feature type="domain" description="AB hydrolase-1" evidence="1">
    <location>
        <begin position="79"/>
        <end position="186"/>
    </location>
</feature>
<dbReference type="InterPro" id="IPR050266">
    <property type="entry name" value="AB_hydrolase_sf"/>
</dbReference>
<keyword evidence="2" id="KW-0378">Hydrolase</keyword>
<evidence type="ECO:0000313" key="2">
    <source>
        <dbReference type="EMBL" id="QBN18102.1"/>
    </source>
</evidence>
<dbReference type="GO" id="GO:0016787">
    <property type="term" value="F:hydrolase activity"/>
    <property type="evidence" value="ECO:0007669"/>
    <property type="project" value="UniProtKB-KW"/>
</dbReference>